<accession>A0ACC1CZY4</accession>
<dbReference type="Proteomes" id="UP000824533">
    <property type="component" value="Linkage Group LG12"/>
</dbReference>
<proteinExistence type="predicted"/>
<keyword evidence="2" id="KW-1185">Reference proteome</keyword>
<organism evidence="1 2">
    <name type="scientific">Dendrolimus kikuchii</name>
    <dbReference type="NCBI Taxonomy" id="765133"/>
    <lineage>
        <taxon>Eukaryota</taxon>
        <taxon>Metazoa</taxon>
        <taxon>Ecdysozoa</taxon>
        <taxon>Arthropoda</taxon>
        <taxon>Hexapoda</taxon>
        <taxon>Insecta</taxon>
        <taxon>Pterygota</taxon>
        <taxon>Neoptera</taxon>
        <taxon>Endopterygota</taxon>
        <taxon>Lepidoptera</taxon>
        <taxon>Glossata</taxon>
        <taxon>Ditrysia</taxon>
        <taxon>Bombycoidea</taxon>
        <taxon>Lasiocampidae</taxon>
        <taxon>Dendrolimus</taxon>
    </lineage>
</organism>
<sequence>MLDSFNSPSRKTGKLSVSDSNIPQLSNTEEDMTGIRTNAPKRQRAAGKQSAEFAELKQMINTLMTTQNRRLDLLEEHIKEVKSVTTTMNSTSQEIELGMNNMSEQLKSLELKIDSIELDKKTLVNNIISLEEKIDTIERLSLKTSIEIRNVPKNSQENKEVLYNMIYNLMLSLKIDYNKSDIRDVQRTYNSKEKKYLSIIVEFQSSLLVASMMNSVKKFNKENTVRLNSGHLGISGINNQTGLIYISECLTSKSKKLFYITREFAKKYNYAFCWSSGGRIYLRKDTGSPYILVKNEARLEELKNENPKK</sequence>
<reference evidence="1 2" key="1">
    <citation type="journal article" date="2021" name="Front. Genet.">
        <title>Chromosome-Level Genome Assembly Reveals Significant Gene Expansion in the Toll and IMD Signaling Pathways of Dendrolimus kikuchii.</title>
        <authorList>
            <person name="Zhou J."/>
            <person name="Wu P."/>
            <person name="Xiong Z."/>
            <person name="Liu N."/>
            <person name="Zhao N."/>
            <person name="Ji M."/>
            <person name="Qiu Y."/>
            <person name="Yang B."/>
        </authorList>
    </citation>
    <scope>NUCLEOTIDE SEQUENCE [LARGE SCALE GENOMIC DNA]</scope>
    <source>
        <strain evidence="1">Ann1</strain>
    </source>
</reference>
<comment type="caution">
    <text evidence="1">The sequence shown here is derived from an EMBL/GenBank/DDBJ whole genome shotgun (WGS) entry which is preliminary data.</text>
</comment>
<name>A0ACC1CZY4_9NEOP</name>
<dbReference type="EMBL" id="CM034398">
    <property type="protein sequence ID" value="KAJ0177050.1"/>
    <property type="molecule type" value="Genomic_DNA"/>
</dbReference>
<protein>
    <submittedName>
        <fullName evidence="1">Uncharacterized protein</fullName>
    </submittedName>
</protein>
<gene>
    <name evidence="1" type="ORF">K1T71_007059</name>
</gene>
<evidence type="ECO:0000313" key="2">
    <source>
        <dbReference type="Proteomes" id="UP000824533"/>
    </source>
</evidence>
<evidence type="ECO:0000313" key="1">
    <source>
        <dbReference type="EMBL" id="KAJ0177050.1"/>
    </source>
</evidence>